<name>A0A3R7MQX1_9TRYP</name>
<dbReference type="AlphaFoldDB" id="A0A3R7MQX1"/>
<comment type="caution">
    <text evidence="3">The sequence shown here is derived from an EMBL/GenBank/DDBJ whole genome shotgun (WGS) entry which is preliminary data.</text>
</comment>
<feature type="compositionally biased region" description="Polar residues" evidence="1">
    <location>
        <begin position="112"/>
        <end position="129"/>
    </location>
</feature>
<keyword evidence="2" id="KW-1133">Transmembrane helix</keyword>
<dbReference type="EMBL" id="MKKU01000500">
    <property type="protein sequence ID" value="RNF09818.1"/>
    <property type="molecule type" value="Genomic_DNA"/>
</dbReference>
<evidence type="ECO:0000313" key="4">
    <source>
        <dbReference type="Proteomes" id="UP000284403"/>
    </source>
</evidence>
<protein>
    <submittedName>
        <fullName evidence="3">Uncharacterized protein</fullName>
    </submittedName>
</protein>
<proteinExistence type="predicted"/>
<keyword evidence="2" id="KW-0472">Membrane</keyword>
<dbReference type="RefSeq" id="XP_029226099.1">
    <property type="nucleotide sequence ID" value="XM_029373792.1"/>
</dbReference>
<sequence>MPVVYLIALTIVAFIPVTLLVYVFYTVWRKRARREGGSGGAAVRTYPEALPTELPLQYLNVPYADGNALVRVHEEIPGRDEFFEVVRSASTSGDSDGPPGEVGKKEPDVVKTTDTNCGESNSRHNSSVPDTELTTREHRVHRIENGGYIIQEVRLNEVEALDRIFLRRRSSARVYGRAAYT</sequence>
<feature type="compositionally biased region" description="Basic and acidic residues" evidence="1">
    <location>
        <begin position="102"/>
        <end position="111"/>
    </location>
</feature>
<organism evidence="3 4">
    <name type="scientific">Trypanosoma conorhini</name>
    <dbReference type="NCBI Taxonomy" id="83891"/>
    <lineage>
        <taxon>Eukaryota</taxon>
        <taxon>Discoba</taxon>
        <taxon>Euglenozoa</taxon>
        <taxon>Kinetoplastea</taxon>
        <taxon>Metakinetoplastina</taxon>
        <taxon>Trypanosomatida</taxon>
        <taxon>Trypanosomatidae</taxon>
        <taxon>Trypanosoma</taxon>
    </lineage>
</organism>
<evidence type="ECO:0000256" key="1">
    <source>
        <dbReference type="SAM" id="MobiDB-lite"/>
    </source>
</evidence>
<accession>A0A3R7MQX1</accession>
<evidence type="ECO:0000256" key="2">
    <source>
        <dbReference type="SAM" id="Phobius"/>
    </source>
</evidence>
<dbReference type="Proteomes" id="UP000284403">
    <property type="component" value="Unassembled WGS sequence"/>
</dbReference>
<dbReference type="OrthoDB" id="10300856at2759"/>
<keyword evidence="2" id="KW-0812">Transmembrane</keyword>
<feature type="region of interest" description="Disordered" evidence="1">
    <location>
        <begin position="88"/>
        <end position="133"/>
    </location>
</feature>
<keyword evidence="4" id="KW-1185">Reference proteome</keyword>
<feature type="transmembrane region" description="Helical" evidence="2">
    <location>
        <begin position="6"/>
        <end position="28"/>
    </location>
</feature>
<evidence type="ECO:0000313" key="3">
    <source>
        <dbReference type="EMBL" id="RNF09818.1"/>
    </source>
</evidence>
<dbReference type="GeneID" id="40320536"/>
<gene>
    <name evidence="3" type="ORF">Tco025E_06925</name>
</gene>
<reference evidence="3 4" key="1">
    <citation type="journal article" date="2018" name="BMC Genomics">
        <title>Genomic comparison of Trypanosoma conorhini and Trypanosoma rangeli to Trypanosoma cruzi strains of high and low virulence.</title>
        <authorList>
            <person name="Bradwell K.R."/>
            <person name="Koparde V.N."/>
            <person name="Matveyev A.V."/>
            <person name="Serrano M.G."/>
            <person name="Alves J.M."/>
            <person name="Parikh H."/>
            <person name="Huang B."/>
            <person name="Lee V."/>
            <person name="Espinosa-Alvarez O."/>
            <person name="Ortiz P.A."/>
            <person name="Costa-Martins A.G."/>
            <person name="Teixeira M.M."/>
            <person name="Buck G.A."/>
        </authorList>
    </citation>
    <scope>NUCLEOTIDE SEQUENCE [LARGE SCALE GENOMIC DNA]</scope>
    <source>
        <strain evidence="3 4">025E</strain>
    </source>
</reference>